<dbReference type="EMBL" id="VICE01000012">
    <property type="protein sequence ID" value="TQD51296.1"/>
    <property type="molecule type" value="Genomic_DNA"/>
</dbReference>
<dbReference type="AlphaFoldDB" id="A0A508AMX8"/>
<gene>
    <name evidence="1" type="ORF">FKV25_01500</name>
</gene>
<evidence type="ECO:0000313" key="2">
    <source>
        <dbReference type="Proteomes" id="UP000318212"/>
    </source>
</evidence>
<dbReference type="RefSeq" id="WP_141517022.1">
    <property type="nucleotide sequence ID" value="NZ_VICE01000012.1"/>
</dbReference>
<protein>
    <submittedName>
        <fullName evidence="1">Uncharacterized protein</fullName>
    </submittedName>
</protein>
<organism evidence="1 2">
    <name type="scientific">Marilutibacter aestuarii</name>
    <dbReference type="NCBI Taxonomy" id="1706195"/>
    <lineage>
        <taxon>Bacteria</taxon>
        <taxon>Pseudomonadati</taxon>
        <taxon>Pseudomonadota</taxon>
        <taxon>Gammaproteobacteria</taxon>
        <taxon>Lysobacterales</taxon>
        <taxon>Lysobacteraceae</taxon>
        <taxon>Marilutibacter</taxon>
    </lineage>
</organism>
<sequence length="166" mass="18330">MPVSIELMEAMNYAEGGQFGHRIQLQLSVPNRGAARLNWLERTHKPYVEGMPVDAWVDMYRLQPGSAVFAPWVDSEGEEGQVTVMLSDPPSIRQVANAQRTLDFWIVVLDGVDGEGGGGDAWGLFQARQTLRCDAHGAIVEQVFVITGDQAGSDSDPPYPRGWRPY</sequence>
<proteinExistence type="predicted"/>
<dbReference type="Proteomes" id="UP000318212">
    <property type="component" value="Unassembled WGS sequence"/>
</dbReference>
<accession>A0A508AMX8</accession>
<dbReference type="OrthoDB" id="6024835at2"/>
<reference evidence="1 2" key="1">
    <citation type="submission" date="2019-06" db="EMBL/GenBank/DDBJ databases">
        <title>Lysobacter alkalisoli sp. nov. isolated from saline soil.</title>
        <authorList>
            <person name="Sun J.-Q."/>
            <person name="Xu L."/>
        </authorList>
    </citation>
    <scope>NUCLEOTIDE SEQUENCE [LARGE SCALE GENOMIC DNA]</scope>
    <source>
        <strain evidence="1 2">JCM 31130</strain>
    </source>
</reference>
<name>A0A508AMX8_9GAMM</name>
<evidence type="ECO:0000313" key="1">
    <source>
        <dbReference type="EMBL" id="TQD51296.1"/>
    </source>
</evidence>
<keyword evidence="2" id="KW-1185">Reference proteome</keyword>
<comment type="caution">
    <text evidence="1">The sequence shown here is derived from an EMBL/GenBank/DDBJ whole genome shotgun (WGS) entry which is preliminary data.</text>
</comment>